<evidence type="ECO:0000313" key="7">
    <source>
        <dbReference type="Proteomes" id="UP000241769"/>
    </source>
</evidence>
<dbReference type="SUPFAM" id="SSF52518">
    <property type="entry name" value="Thiamin diphosphate-binding fold (THDP-binding)"/>
    <property type="match status" value="2"/>
</dbReference>
<feature type="domain" description="Transketolase-like pyrimidine-binding" evidence="5">
    <location>
        <begin position="574"/>
        <end position="777"/>
    </location>
</feature>
<dbReference type="EMBL" id="MDYQ01000101">
    <property type="protein sequence ID" value="PRP82510.1"/>
    <property type="molecule type" value="Genomic_DNA"/>
</dbReference>
<evidence type="ECO:0000313" key="6">
    <source>
        <dbReference type="EMBL" id="PRP82510.1"/>
    </source>
</evidence>
<dbReference type="InterPro" id="IPR031717">
    <property type="entry name" value="ODO-1/KGD_C"/>
</dbReference>
<dbReference type="InterPro" id="IPR011603">
    <property type="entry name" value="2oxoglutarate_DH_E1"/>
</dbReference>
<dbReference type="Pfam" id="PF02779">
    <property type="entry name" value="Transket_pyr"/>
    <property type="match status" value="1"/>
</dbReference>
<dbReference type="PIRSF" id="PIRSF000157">
    <property type="entry name" value="Oxoglu_dh_E1"/>
    <property type="match status" value="1"/>
</dbReference>
<dbReference type="Proteomes" id="UP000241769">
    <property type="component" value="Unassembled WGS sequence"/>
</dbReference>
<dbReference type="InterPro" id="IPR042179">
    <property type="entry name" value="KGD_C_sf"/>
</dbReference>
<name>A0A2P6NEW8_9EUKA</name>
<dbReference type="PANTHER" id="PTHR23152">
    <property type="entry name" value="2-OXOGLUTARATE DEHYDROGENASE"/>
    <property type="match status" value="1"/>
</dbReference>
<evidence type="ECO:0000256" key="1">
    <source>
        <dbReference type="ARBA" id="ARBA00001964"/>
    </source>
</evidence>
<dbReference type="InterPro" id="IPR005475">
    <property type="entry name" value="Transketolase-like_Pyr-bd"/>
</dbReference>
<comment type="cofactor">
    <cofactor evidence="1">
        <name>thiamine diphosphate</name>
        <dbReference type="ChEBI" id="CHEBI:58937"/>
    </cofactor>
</comment>
<dbReference type="Pfam" id="PF00676">
    <property type="entry name" value="E1_dh"/>
    <property type="match status" value="1"/>
</dbReference>
<dbReference type="InParanoid" id="A0A2P6NEW8"/>
<dbReference type="Pfam" id="PF16870">
    <property type="entry name" value="OxoGdeHyase_C"/>
    <property type="match status" value="1"/>
</dbReference>
<dbReference type="Gene3D" id="3.40.50.11610">
    <property type="entry name" value="Multifunctional 2-oxoglutarate metabolism enzyme, C-terminal domain"/>
    <property type="match status" value="1"/>
</dbReference>
<keyword evidence="4" id="KW-0786">Thiamine pyrophosphate</keyword>
<dbReference type="SMART" id="SM00861">
    <property type="entry name" value="Transket_pyr"/>
    <property type="match status" value="1"/>
</dbReference>
<dbReference type="Gene3D" id="3.40.50.12470">
    <property type="match status" value="1"/>
</dbReference>
<dbReference type="OrthoDB" id="413077at2759"/>
<keyword evidence="7" id="KW-1185">Reference proteome</keyword>
<keyword evidence="3" id="KW-0560">Oxidoreductase</keyword>
<evidence type="ECO:0000256" key="3">
    <source>
        <dbReference type="ARBA" id="ARBA00023002"/>
    </source>
</evidence>
<dbReference type="Gene3D" id="1.10.287.1150">
    <property type="entry name" value="TPP helical domain"/>
    <property type="match status" value="1"/>
</dbReference>
<dbReference type="NCBIfam" id="NF008907">
    <property type="entry name" value="PRK12270.1"/>
    <property type="match status" value="1"/>
</dbReference>
<protein>
    <submittedName>
        <fullName evidence="6">Oxoglutarate dehydrogenase</fullName>
    </submittedName>
</protein>
<dbReference type="Gene3D" id="3.40.50.970">
    <property type="match status" value="1"/>
</dbReference>
<dbReference type="InterPro" id="IPR001017">
    <property type="entry name" value="DH_E1"/>
</dbReference>
<dbReference type="CDD" id="cd02016">
    <property type="entry name" value="TPP_E1_OGDC_like"/>
    <property type="match status" value="1"/>
</dbReference>
<sequence>MPEESRNNETEICNHFTKQEVPKRRKMMHRVFSNVSQRRYCYLTRRYSTSIHSHEPTASQLNNMSKNANVLRMIEGFRKYGHLQADLDPLGLLTKQNVPQLHPSYYCLNDSQEKVDLDGLLAIPSQRSASIPDIISHLQKSYCGSMTAQFTGIGDPAVQAWFAERVESAPSTPLNADEKKKVLDRMIQCETFDHFMQKKFGSVKRYGMEGLESAAAGLEAVLEECAAEGVTDVIITMAHRGRLNLLAGLLQLPPDRIFWKSKGNSEIPEGVHAVGDVLSHLGQSATIDFNGKKMNVTLIQNPSHLEAADPVAMGKVRARQTRMKDDGSKVVCVMLHGDAAFTGQGVVTETFGLSKLAGYRVGGTIHLVCNNQIGFTTSPENGRSTRYAADIGKLVDAPLLHVNAESPEEVIKSCKIATQYREKFRGDVVVDIIGYRRHGHNELDEPSFTQPGPYVNIRSRPTAIQLYAKQLQTEGIIDAEYVNQIKAKEESRLDASFKSMKQPTSSDDHFKGDRWSSFKQCQDATAPVPTGVKAELLNEIAQVSVQLPSGFEIHSRLQKGFIQARLEAMKKDQIDWATAESLAFGSLLKEGYDVRISGQDVGRGTFSHRHVTLVDQKNGKKVIPLNELGPGRLEPVNSSLSEAGVMGFEYGYSVECPKTLCIWEAQFGDFANSAQIIIDTFITCGESKWLKQSGLVIMLPHGYDGAGPEHSSGRVERFLQMSDNDAVDLHNERNKRPNFRVINPTTPANIFHALRRQMTTDYRLPLIIMGPKTLLRSAKAVSKLSELSEGSHFTPVIGDSQADPQSVKRVVFISGKYYYDVEQERQKRDVRDMAIVRIEELAPFPLKEIQSQVAKYKGATTFQVVQDEPQNSGAWMYLQPRLSQLVPGQLQYIGRPPCAATAVGNGPEHKRESAELMERIFA</sequence>
<dbReference type="NCBIfam" id="NF006914">
    <property type="entry name" value="PRK09404.1"/>
    <property type="match status" value="1"/>
</dbReference>
<dbReference type="InterPro" id="IPR029061">
    <property type="entry name" value="THDP-binding"/>
</dbReference>
<dbReference type="AlphaFoldDB" id="A0A2P6NEW8"/>
<dbReference type="STRING" id="1890364.A0A2P6NEW8"/>
<dbReference type="FunCoup" id="A0A2P6NEW8">
    <property type="interactions" value="11"/>
</dbReference>
<organism evidence="6 7">
    <name type="scientific">Planoprotostelium fungivorum</name>
    <dbReference type="NCBI Taxonomy" id="1890364"/>
    <lineage>
        <taxon>Eukaryota</taxon>
        <taxon>Amoebozoa</taxon>
        <taxon>Evosea</taxon>
        <taxon>Variosea</taxon>
        <taxon>Cavosteliida</taxon>
        <taxon>Cavosteliaceae</taxon>
        <taxon>Planoprotostelium</taxon>
    </lineage>
</organism>
<accession>A0A2P6NEW8</accession>
<dbReference type="NCBIfam" id="TIGR00239">
    <property type="entry name" value="2oxo_dh_E1"/>
    <property type="match status" value="1"/>
</dbReference>
<comment type="caution">
    <text evidence="6">The sequence shown here is derived from an EMBL/GenBank/DDBJ whole genome shotgun (WGS) entry which is preliminary data.</text>
</comment>
<evidence type="ECO:0000256" key="2">
    <source>
        <dbReference type="ARBA" id="ARBA00006936"/>
    </source>
</evidence>
<dbReference type="GO" id="GO:0016624">
    <property type="term" value="F:oxidoreductase activity, acting on the aldehyde or oxo group of donors, disulfide as acceptor"/>
    <property type="evidence" value="ECO:0007669"/>
    <property type="project" value="InterPro"/>
</dbReference>
<evidence type="ECO:0000256" key="4">
    <source>
        <dbReference type="ARBA" id="ARBA00023052"/>
    </source>
</evidence>
<reference evidence="6 7" key="1">
    <citation type="journal article" date="2018" name="Genome Biol. Evol.">
        <title>Multiple Roots of Fruiting Body Formation in Amoebozoa.</title>
        <authorList>
            <person name="Hillmann F."/>
            <person name="Forbes G."/>
            <person name="Novohradska S."/>
            <person name="Ferling I."/>
            <person name="Riege K."/>
            <person name="Groth M."/>
            <person name="Westermann M."/>
            <person name="Marz M."/>
            <person name="Spaller T."/>
            <person name="Winckler T."/>
            <person name="Schaap P."/>
            <person name="Glockner G."/>
        </authorList>
    </citation>
    <scope>NUCLEOTIDE SEQUENCE [LARGE SCALE GENOMIC DNA]</scope>
    <source>
        <strain evidence="6 7">Jena</strain>
    </source>
</reference>
<comment type="similarity">
    <text evidence="2">Belongs to the alpha-ketoglutarate dehydrogenase family.</text>
</comment>
<dbReference type="GO" id="GO:0030976">
    <property type="term" value="F:thiamine pyrophosphate binding"/>
    <property type="evidence" value="ECO:0007669"/>
    <property type="project" value="InterPro"/>
</dbReference>
<proteinExistence type="inferred from homology"/>
<dbReference type="PANTHER" id="PTHR23152:SF4">
    <property type="entry name" value="2-OXOADIPATE DEHYDROGENASE COMPLEX COMPONENT E1"/>
    <property type="match status" value="1"/>
</dbReference>
<gene>
    <name evidence="6" type="ORF">PROFUN_10080</name>
</gene>
<evidence type="ECO:0000259" key="5">
    <source>
        <dbReference type="SMART" id="SM00861"/>
    </source>
</evidence>